<gene>
    <name evidence="2" type="ORF">B5F11_16765</name>
</gene>
<accession>A0A1Y4MTN6</accession>
<dbReference type="RefSeq" id="WP_087302831.1">
    <property type="nucleotide sequence ID" value="NZ_NFKP01000027.1"/>
</dbReference>
<dbReference type="AlphaFoldDB" id="A0A1Y4MTN6"/>
<evidence type="ECO:0000313" key="2">
    <source>
        <dbReference type="EMBL" id="OUP67743.1"/>
    </source>
</evidence>
<name>A0A1Y4MTN6_9FIRM</name>
<proteinExistence type="predicted"/>
<feature type="chain" id="PRO_5012147376" evidence="1">
    <location>
        <begin position="24"/>
        <end position="376"/>
    </location>
</feature>
<dbReference type="PROSITE" id="PS51257">
    <property type="entry name" value="PROKAR_LIPOPROTEIN"/>
    <property type="match status" value="1"/>
</dbReference>
<comment type="caution">
    <text evidence="2">The sequence shown here is derived from an EMBL/GenBank/DDBJ whole genome shotgun (WGS) entry which is preliminary data.</text>
</comment>
<protein>
    <submittedName>
        <fullName evidence="2">Uncharacterized protein</fullName>
    </submittedName>
</protein>
<sequence length="376" mass="38571">MKKALALILAVCMLFSCAVMVSAADAQSVTGTFDSGVFDSTPSYYQARLVVDSGVIDSGDVVTATMTLTEDSDTPRVQSNDFDHWAHDTIIMMQGNVADVDEQVTVAVSINNSKYALTKPVFEKNVIRIDLVKSDNQGGGTVIGGGGGGGGSSSGSKLGIVSGNANTSASKTLSTAAASKAASDAAAAAIADAQAAGQSSANASVTFNNVSSLTPEAIKAINDAVAAAEANSGVSVNLTINIDKVVNGKVITRITLDPADLAGVTASVNTTVSCDVTDRAVKSVLDKFNKYFTNDIVVVSYGEVSPLAGVNAEFCAKLDLSALNTNTIVVYSYDRATNVYTRVATPNFFVDVNGYAHVTAPFGGSLIITDAALTDK</sequence>
<dbReference type="EMBL" id="NFKP01000027">
    <property type="protein sequence ID" value="OUP67743.1"/>
    <property type="molecule type" value="Genomic_DNA"/>
</dbReference>
<keyword evidence="1" id="KW-0732">Signal</keyword>
<reference evidence="3" key="1">
    <citation type="submission" date="2017-04" db="EMBL/GenBank/DDBJ databases">
        <title>Function of individual gut microbiota members based on whole genome sequencing of pure cultures obtained from chicken caecum.</title>
        <authorList>
            <person name="Medvecky M."/>
            <person name="Cejkova D."/>
            <person name="Polansky O."/>
            <person name="Karasova D."/>
            <person name="Kubasova T."/>
            <person name="Cizek A."/>
            <person name="Rychlik I."/>
        </authorList>
    </citation>
    <scope>NUCLEOTIDE SEQUENCE [LARGE SCALE GENOMIC DNA]</scope>
    <source>
        <strain evidence="3">An175</strain>
    </source>
</reference>
<evidence type="ECO:0000313" key="3">
    <source>
        <dbReference type="Proteomes" id="UP000196386"/>
    </source>
</evidence>
<feature type="signal peptide" evidence="1">
    <location>
        <begin position="1"/>
        <end position="23"/>
    </location>
</feature>
<organism evidence="2 3">
    <name type="scientific">Anaerotruncus colihominis</name>
    <dbReference type="NCBI Taxonomy" id="169435"/>
    <lineage>
        <taxon>Bacteria</taxon>
        <taxon>Bacillati</taxon>
        <taxon>Bacillota</taxon>
        <taxon>Clostridia</taxon>
        <taxon>Eubacteriales</taxon>
        <taxon>Oscillospiraceae</taxon>
        <taxon>Anaerotruncus</taxon>
    </lineage>
</organism>
<evidence type="ECO:0000256" key="1">
    <source>
        <dbReference type="SAM" id="SignalP"/>
    </source>
</evidence>
<dbReference type="Proteomes" id="UP000196386">
    <property type="component" value="Unassembled WGS sequence"/>
</dbReference>